<evidence type="ECO:0000259" key="1">
    <source>
        <dbReference type="Pfam" id="PF00675"/>
    </source>
</evidence>
<sequence length="425" mass="48857">MKVLEFERIKEKVYIYEHSSGLKAFVIPKKGYNKIFSTFATNYGSINNTFIAPDENNETRVPDGIAHFLEHKLFEQEDGSIMDKFSMLGADSNAYTSFTQTVYLFSCTDRFEDNFRLLLDFVQNPYLTDENVEKEKGIISQEIKMYNDNADWRVFFNLLNALYVNHPVKIDIAGTEESIMEITKETLYKCYNTFYHPSNMIIVTVGDVEPPLVFDMVERGIKAKNNPGRIEKIFPEEPRHHNMKLIEKSLAVAMPQFNMGIKDNSGVTGYDLLKRKVALEIILSMLMGRSSELYNQLYNDGLINQGFGCDVSLEGSFGYTVWGGQSKDPKKTAEKIITALEKVRKNGLDKKSFERIKKAHEGRFIGNLNSPEDISHEFIPLYFNGANFFEHTRVYEELTLDEAEEIFKDHFSAEPSLSIIWPVNM</sequence>
<evidence type="ECO:0000259" key="2">
    <source>
        <dbReference type="Pfam" id="PF05193"/>
    </source>
</evidence>
<dbReference type="RefSeq" id="WP_015359832.1">
    <property type="nucleotide sequence ID" value="NZ_CP014672.1"/>
</dbReference>
<evidence type="ECO:0000313" key="4">
    <source>
        <dbReference type="Proteomes" id="UP000092971"/>
    </source>
</evidence>
<organism evidence="3 4">
    <name type="scientific">Thermoclostridium stercorarium subsp. thermolacticum DSM 2910</name>
    <dbReference type="NCBI Taxonomy" id="1121336"/>
    <lineage>
        <taxon>Bacteria</taxon>
        <taxon>Bacillati</taxon>
        <taxon>Bacillota</taxon>
        <taxon>Clostridia</taxon>
        <taxon>Eubacteriales</taxon>
        <taxon>Oscillospiraceae</taxon>
        <taxon>Thermoclostridium</taxon>
    </lineage>
</organism>
<reference evidence="3 4" key="1">
    <citation type="submission" date="2016-02" db="EMBL/GenBank/DDBJ databases">
        <title>Comparison of Clostridium stercorarium subspecies using comparative genomics and transcriptomics.</title>
        <authorList>
            <person name="Schellenberg J."/>
            <person name="Thallinger G."/>
            <person name="Levin D.B."/>
            <person name="Zhang X."/>
            <person name="Alvare G."/>
            <person name="Fristensky B."/>
            <person name="Sparling R."/>
        </authorList>
    </citation>
    <scope>NUCLEOTIDE SEQUENCE [LARGE SCALE GENOMIC DNA]</scope>
    <source>
        <strain evidence="3 4">DSM 2910</strain>
    </source>
</reference>
<dbReference type="Gene3D" id="3.30.830.10">
    <property type="entry name" value="Metalloenzyme, LuxS/M16 peptidase-like"/>
    <property type="match status" value="2"/>
</dbReference>
<dbReference type="InterPro" id="IPR011249">
    <property type="entry name" value="Metalloenz_LuxS/M16"/>
</dbReference>
<dbReference type="Pfam" id="PF00675">
    <property type="entry name" value="Peptidase_M16"/>
    <property type="match status" value="1"/>
</dbReference>
<evidence type="ECO:0000313" key="3">
    <source>
        <dbReference type="EMBL" id="ANW99435.1"/>
    </source>
</evidence>
<dbReference type="InterPro" id="IPR050361">
    <property type="entry name" value="MPP/UQCRC_Complex"/>
</dbReference>
<keyword evidence="3" id="KW-0645">Protease</keyword>
<protein>
    <submittedName>
        <fullName evidence="3">Zinc protease</fullName>
    </submittedName>
</protein>
<dbReference type="PANTHER" id="PTHR11851">
    <property type="entry name" value="METALLOPROTEASE"/>
    <property type="match status" value="1"/>
</dbReference>
<accession>A0A1B1YF97</accession>
<dbReference type="InterPro" id="IPR007863">
    <property type="entry name" value="Peptidase_M16_C"/>
</dbReference>
<dbReference type="SUPFAM" id="SSF63411">
    <property type="entry name" value="LuxS/MPP-like metallohydrolase"/>
    <property type="match status" value="2"/>
</dbReference>
<dbReference type="Pfam" id="PF05193">
    <property type="entry name" value="Peptidase_M16_C"/>
    <property type="match status" value="1"/>
</dbReference>
<dbReference type="GO" id="GO:0006508">
    <property type="term" value="P:proteolysis"/>
    <property type="evidence" value="ECO:0007669"/>
    <property type="project" value="UniProtKB-KW"/>
</dbReference>
<feature type="domain" description="Peptidase M16 C-terminal" evidence="2">
    <location>
        <begin position="182"/>
        <end position="358"/>
    </location>
</feature>
<feature type="domain" description="Peptidase M16 N-terminal" evidence="1">
    <location>
        <begin position="57"/>
        <end position="175"/>
    </location>
</feature>
<name>A0A1B1YF97_THEST</name>
<dbReference type="EMBL" id="CP014672">
    <property type="protein sequence ID" value="ANW99435.1"/>
    <property type="molecule type" value="Genomic_DNA"/>
</dbReference>
<dbReference type="NCBIfam" id="NF047421">
    <property type="entry name" value="YfmH_fam"/>
    <property type="match status" value="1"/>
</dbReference>
<dbReference type="Proteomes" id="UP000092971">
    <property type="component" value="Chromosome"/>
</dbReference>
<gene>
    <name evidence="3" type="ORF">CSTERTH_10545</name>
</gene>
<proteinExistence type="predicted"/>
<dbReference type="GO" id="GO:0046872">
    <property type="term" value="F:metal ion binding"/>
    <property type="evidence" value="ECO:0007669"/>
    <property type="project" value="InterPro"/>
</dbReference>
<dbReference type="AlphaFoldDB" id="A0A1B1YF97"/>
<keyword evidence="3" id="KW-0378">Hydrolase</keyword>
<dbReference type="InterPro" id="IPR011765">
    <property type="entry name" value="Pept_M16_N"/>
</dbReference>
<dbReference type="PANTHER" id="PTHR11851:SF134">
    <property type="entry name" value="ZINC-DEPENDENT PROTEASE"/>
    <property type="match status" value="1"/>
</dbReference>
<dbReference type="OrthoDB" id="9811314at2"/>
<dbReference type="GO" id="GO:0008233">
    <property type="term" value="F:peptidase activity"/>
    <property type="evidence" value="ECO:0007669"/>
    <property type="project" value="UniProtKB-KW"/>
</dbReference>